<dbReference type="GO" id="GO:0005615">
    <property type="term" value="C:extracellular space"/>
    <property type="evidence" value="ECO:0007669"/>
    <property type="project" value="TreeGrafter"/>
</dbReference>
<organism evidence="7 8">
    <name type="scientific">Galendromus occidentalis</name>
    <name type="common">western predatory mite</name>
    <dbReference type="NCBI Taxonomy" id="34638"/>
    <lineage>
        <taxon>Eukaryota</taxon>
        <taxon>Metazoa</taxon>
        <taxon>Ecdysozoa</taxon>
        <taxon>Arthropoda</taxon>
        <taxon>Chelicerata</taxon>
        <taxon>Arachnida</taxon>
        <taxon>Acari</taxon>
        <taxon>Parasitiformes</taxon>
        <taxon>Mesostigmata</taxon>
        <taxon>Gamasina</taxon>
        <taxon>Phytoseioidea</taxon>
        <taxon>Phytoseiidae</taxon>
        <taxon>Typhlodrominae</taxon>
        <taxon>Galendromus</taxon>
    </lineage>
</organism>
<evidence type="ECO:0000313" key="8">
    <source>
        <dbReference type="RefSeq" id="XP_003738418.1"/>
    </source>
</evidence>
<evidence type="ECO:0000256" key="1">
    <source>
        <dbReference type="ARBA" id="ARBA00004613"/>
    </source>
</evidence>
<dbReference type="Proteomes" id="UP000694867">
    <property type="component" value="Unplaced"/>
</dbReference>
<dbReference type="Gene3D" id="3.40.50.1820">
    <property type="entry name" value="alpha/beta hydrolase"/>
    <property type="match status" value="1"/>
</dbReference>
<keyword evidence="7" id="KW-1185">Reference proteome</keyword>
<keyword evidence="3" id="KW-0964">Secreted</keyword>
<feature type="chain" id="PRO_5042559125" evidence="5">
    <location>
        <begin position="35"/>
        <end position="396"/>
    </location>
</feature>
<dbReference type="AlphaFoldDB" id="A0AAJ6QN55"/>
<evidence type="ECO:0000256" key="4">
    <source>
        <dbReference type="RuleBase" id="RU004262"/>
    </source>
</evidence>
<dbReference type="KEGG" id="goe:100907444"/>
<dbReference type="InterPro" id="IPR000734">
    <property type="entry name" value="TAG_lipase"/>
</dbReference>
<feature type="domain" description="Lipase" evidence="6">
    <location>
        <begin position="61"/>
        <end position="363"/>
    </location>
</feature>
<keyword evidence="5" id="KW-0732">Signal</keyword>
<dbReference type="GeneID" id="100907444"/>
<comment type="similarity">
    <text evidence="2 4">Belongs to the AB hydrolase superfamily. Lipase family.</text>
</comment>
<dbReference type="SUPFAM" id="SSF53474">
    <property type="entry name" value="alpha/beta-Hydrolases"/>
    <property type="match status" value="1"/>
</dbReference>
<evidence type="ECO:0000256" key="5">
    <source>
        <dbReference type="SAM" id="SignalP"/>
    </source>
</evidence>
<evidence type="ECO:0000256" key="3">
    <source>
        <dbReference type="ARBA" id="ARBA00022525"/>
    </source>
</evidence>
<dbReference type="GO" id="GO:0016298">
    <property type="term" value="F:lipase activity"/>
    <property type="evidence" value="ECO:0007669"/>
    <property type="project" value="InterPro"/>
</dbReference>
<evidence type="ECO:0000313" key="7">
    <source>
        <dbReference type="Proteomes" id="UP000694867"/>
    </source>
</evidence>
<dbReference type="RefSeq" id="XP_003738418.1">
    <property type="nucleotide sequence ID" value="XM_003738370.2"/>
</dbReference>
<dbReference type="InterPro" id="IPR013818">
    <property type="entry name" value="Lipase"/>
</dbReference>
<gene>
    <name evidence="8" type="primary">LOC100907444</name>
</gene>
<dbReference type="PRINTS" id="PR00821">
    <property type="entry name" value="TAGLIPASE"/>
</dbReference>
<sequence length="396" mass="43815">MTFFAAMLPSGHMTLSVGLVAPLMICFSIEPVSAGIDSFCPELQLNSGKPLDVGCFESSLLVQPELPEQINASYALYLNGNSSVPYRIWFYNESFDNEADTLLRSRSSVAFILHGFAADADARWVQNLTDALMLRRNFRETNVITVDWKSGAEGPNYAQAAQNVNMLGRITAEFIHRLSSKYRLDFRRIHLIGHSLGGQAAGKIMDWLFTRHQAKVGRTTGLDVAAPRFEGNNVWPDKAHCDFLEVIHTSSGNDPVRGSLGLQDNFGHVDLYPNGGVVPQPGCPPPPLSLSCSHSKAQLYYIDLVLNCARDCRYVGFSCNDVTDATNSNCTGEARNICEYLESLRASATEDMEEILYIDTTAQDAPDRCSSNFRREQSFFAKLLGRIVNSMKPLFG</sequence>
<dbReference type="PANTHER" id="PTHR11610">
    <property type="entry name" value="LIPASE"/>
    <property type="match status" value="1"/>
</dbReference>
<dbReference type="GO" id="GO:0016042">
    <property type="term" value="P:lipid catabolic process"/>
    <property type="evidence" value="ECO:0007669"/>
    <property type="project" value="TreeGrafter"/>
</dbReference>
<reference evidence="8" key="1">
    <citation type="submission" date="2025-08" db="UniProtKB">
        <authorList>
            <consortium name="RefSeq"/>
        </authorList>
    </citation>
    <scope>IDENTIFICATION</scope>
</reference>
<proteinExistence type="inferred from homology"/>
<protein>
    <submittedName>
        <fullName evidence="8">Pancreatic triacylglycerol lipase</fullName>
    </submittedName>
</protein>
<feature type="signal peptide" evidence="5">
    <location>
        <begin position="1"/>
        <end position="34"/>
    </location>
</feature>
<dbReference type="InterPro" id="IPR029058">
    <property type="entry name" value="AB_hydrolase_fold"/>
</dbReference>
<evidence type="ECO:0000256" key="2">
    <source>
        <dbReference type="ARBA" id="ARBA00010701"/>
    </source>
</evidence>
<comment type="subcellular location">
    <subcellularLocation>
        <location evidence="1">Secreted</location>
    </subcellularLocation>
</comment>
<accession>A0AAJ6QN55</accession>
<dbReference type="Pfam" id="PF00151">
    <property type="entry name" value="Lipase"/>
    <property type="match status" value="1"/>
</dbReference>
<evidence type="ECO:0000259" key="6">
    <source>
        <dbReference type="Pfam" id="PF00151"/>
    </source>
</evidence>
<name>A0AAJ6QN55_9ACAR</name>